<evidence type="ECO:0000256" key="3">
    <source>
        <dbReference type="ARBA" id="ARBA00022801"/>
    </source>
</evidence>
<feature type="domain" description="Helicase ATP-binding" evidence="7">
    <location>
        <begin position="1148"/>
        <end position="1323"/>
    </location>
</feature>
<evidence type="ECO:0000259" key="8">
    <source>
        <dbReference type="PROSITE" id="PS51194"/>
    </source>
</evidence>
<keyword evidence="5" id="KW-0067">ATP-binding</keyword>
<dbReference type="FunFam" id="3.40.50.300:FF:000062">
    <property type="entry name" value="U5 small nuclear ribonucleoprotein helicase"/>
    <property type="match status" value="1"/>
</dbReference>
<evidence type="ECO:0000256" key="6">
    <source>
        <dbReference type="SAM" id="MobiDB-lite"/>
    </source>
</evidence>
<evidence type="ECO:0000256" key="2">
    <source>
        <dbReference type="ARBA" id="ARBA00022741"/>
    </source>
</evidence>
<keyword evidence="10" id="KW-1185">Reference proteome</keyword>
<dbReference type="FunFam" id="1.10.150.20:FF:000004">
    <property type="entry name" value="U5 small nuclear ribonucleoprotein helicase"/>
    <property type="match status" value="1"/>
</dbReference>
<dbReference type="InterPro" id="IPR036390">
    <property type="entry name" value="WH_DNA-bd_sf"/>
</dbReference>
<gene>
    <name evidence="9" type="ORF">NADFUDRAFT_69756</name>
</gene>
<dbReference type="PROSITE" id="PS51192">
    <property type="entry name" value="HELICASE_ATP_BIND_1"/>
    <property type="match status" value="2"/>
</dbReference>
<protein>
    <submittedName>
        <fullName evidence="9">Sec63-domain-containing protein</fullName>
    </submittedName>
</protein>
<dbReference type="FunFam" id="2.60.40.150:FF:000241">
    <property type="entry name" value="Antiviral helicase SLH1"/>
    <property type="match status" value="1"/>
</dbReference>
<dbReference type="SUPFAM" id="SSF52540">
    <property type="entry name" value="P-loop containing nucleoside triphosphate hydrolases"/>
    <property type="match status" value="4"/>
</dbReference>
<keyword evidence="3" id="KW-0378">Hydrolase</keyword>
<dbReference type="InterPro" id="IPR011545">
    <property type="entry name" value="DEAD/DEAH_box_helicase_dom"/>
</dbReference>
<dbReference type="CDD" id="cd18020">
    <property type="entry name" value="DEXHc_ASCC3_1"/>
    <property type="match status" value="1"/>
</dbReference>
<dbReference type="Gene3D" id="2.60.40.150">
    <property type="entry name" value="C2 domain"/>
    <property type="match status" value="2"/>
</dbReference>
<feature type="region of interest" description="Disordered" evidence="6">
    <location>
        <begin position="180"/>
        <end position="199"/>
    </location>
</feature>
<dbReference type="SUPFAM" id="SSF46785">
    <property type="entry name" value="Winged helix' DNA-binding domain"/>
    <property type="match status" value="2"/>
</dbReference>
<name>A0A1E3PN07_9ASCO</name>
<dbReference type="Gene3D" id="1.10.3380.10">
    <property type="entry name" value="Sec63 N-terminal domain-like domain"/>
    <property type="match status" value="2"/>
</dbReference>
<evidence type="ECO:0000313" key="9">
    <source>
        <dbReference type="EMBL" id="ODQ66574.1"/>
    </source>
</evidence>
<dbReference type="FunFam" id="3.40.50.300:FF:000102">
    <property type="entry name" value="RNA helicase, activating signal cointegrator 1"/>
    <property type="match status" value="1"/>
</dbReference>
<dbReference type="Gene3D" id="1.10.150.20">
    <property type="entry name" value="5' to 3' exonuclease, C-terminal subdomain"/>
    <property type="match status" value="1"/>
</dbReference>
<keyword evidence="4" id="KW-0347">Helicase</keyword>
<dbReference type="GO" id="GO:0003676">
    <property type="term" value="F:nucleic acid binding"/>
    <property type="evidence" value="ECO:0007669"/>
    <property type="project" value="InterPro"/>
</dbReference>
<dbReference type="InterPro" id="IPR001650">
    <property type="entry name" value="Helicase_C-like"/>
</dbReference>
<dbReference type="FunFam" id="1.10.10.10:FF:000012">
    <property type="entry name" value="U5 small nuclear ribonucleoprotein helicase"/>
    <property type="match status" value="1"/>
</dbReference>
<dbReference type="GO" id="GO:0016787">
    <property type="term" value="F:hydrolase activity"/>
    <property type="evidence" value="ECO:0007669"/>
    <property type="project" value="UniProtKB-KW"/>
</dbReference>
<dbReference type="SMART" id="SM00973">
    <property type="entry name" value="Sec63"/>
    <property type="match status" value="2"/>
</dbReference>
<reference evidence="9 10" key="1">
    <citation type="journal article" date="2016" name="Proc. Natl. Acad. Sci. U.S.A.">
        <title>Comparative genomics of biotechnologically important yeasts.</title>
        <authorList>
            <person name="Riley R."/>
            <person name="Haridas S."/>
            <person name="Wolfe K.H."/>
            <person name="Lopes M.R."/>
            <person name="Hittinger C.T."/>
            <person name="Goeker M."/>
            <person name="Salamov A.A."/>
            <person name="Wisecaver J.H."/>
            <person name="Long T.M."/>
            <person name="Calvey C.H."/>
            <person name="Aerts A.L."/>
            <person name="Barry K.W."/>
            <person name="Choi C."/>
            <person name="Clum A."/>
            <person name="Coughlan A.Y."/>
            <person name="Deshpande S."/>
            <person name="Douglass A.P."/>
            <person name="Hanson S.J."/>
            <person name="Klenk H.-P."/>
            <person name="LaButti K.M."/>
            <person name="Lapidus A."/>
            <person name="Lindquist E.A."/>
            <person name="Lipzen A.M."/>
            <person name="Meier-Kolthoff J.P."/>
            <person name="Ohm R.A."/>
            <person name="Otillar R.P."/>
            <person name="Pangilinan J.L."/>
            <person name="Peng Y."/>
            <person name="Rokas A."/>
            <person name="Rosa C.A."/>
            <person name="Scheuner C."/>
            <person name="Sibirny A.A."/>
            <person name="Slot J.C."/>
            <person name="Stielow J.B."/>
            <person name="Sun H."/>
            <person name="Kurtzman C.P."/>
            <person name="Blackwell M."/>
            <person name="Grigoriev I.V."/>
            <person name="Jeffries T.W."/>
        </authorList>
    </citation>
    <scope>NUCLEOTIDE SEQUENCE [LARGE SCALE GENOMIC DNA]</scope>
    <source>
        <strain evidence="9 10">DSM 6958</strain>
    </source>
</reference>
<dbReference type="InterPro" id="IPR027417">
    <property type="entry name" value="P-loop_NTPase"/>
</dbReference>
<dbReference type="SUPFAM" id="SSF81296">
    <property type="entry name" value="E set domains"/>
    <property type="match status" value="1"/>
</dbReference>
<dbReference type="FunFam" id="1.10.3380.10:FF:000001">
    <property type="entry name" value="U5 small nuclear ribonucleoprotein helicase"/>
    <property type="match status" value="1"/>
</dbReference>
<evidence type="ECO:0000256" key="4">
    <source>
        <dbReference type="ARBA" id="ARBA00022806"/>
    </source>
</evidence>
<sequence>MSEFTMDSLDSFLQSVAVMKNAMKGLNLETISSMPKAQSFGNKNSRPRLVDELLDITYTDSTVYNNGSNESQLDGQKSLSGSLTDDASIDWLLKQCQHYVRYQGSDLTPEELKDNLVGVLAAGSNDDELQSVLVDILGLHDFDFIIQLIQKRKSILEAEQSNSEAKFQISMKKEFHLMSREEREQQLKDNEKSLKDPLPASSKRIQYPHVYRTYEAGNTLSASGSKYSLPVGTTRDEYRTYEEIVVPYPEKKPIRGLKERPVLISELDKLCQGTFRSYECLNRMQSLVYPLAYHTNENLLVCAPTGAGKTDVAMLTVLHTVKNFCDITVDKDGSESYSVRYDDFKIVYVAPLKALASEIVEKMGKRLAWLGISVKELTGDMQLTKAEIMKTQMIVTTPEKWDVVTRKGNGDNELVRKVKLLIIDEVHLLHEDRGAVIESLVARTLRQVESSQSMIRIAGLSATLPNFQDVAEFLRVNPMAGLFFFDSSFRPVPLKQHFIGVKGKAGSRQAIENIDRTSYDKLVEQLAEGHQIMVFVHSRKDTAKTARTFGSMSEVHGDKDLLYCQDAPQYDLLQRDVAKSKNKDIKELFPKGFGIHHAGLLRSDRNLTEKLFLKGAIKVLVCTATLAWGVNLPAAVVIIKGTQVYDAKKGGFVDLGISDVIQIFGRAGRPQFEKFGTGILCTTGDRLSHFITAVTEQHPIESKLQEQIVDNLNAEISLGTVTTIDEGVQWLGYTYLYVRMRKNPLAYGLTWNDLIDDPLLGERRRTLIITAARRLHKVQMIIFDENVGTFISKDTGRVASDFYLLNNSVEIFNAMMKPLATEADVLAMISVSSEFDNIKSRDEEHTELVKLKEESAPCQVAGTTDTPQAKTNILIQSYISKARIQDSSLTSDAAYVAQNATRICRALFQISINRKWGYLSRVLLSICLAIEKRMWSFQHPLAQFDLPDVILRNLEAKNPSIEELRDMDISELGDLVHNMRMGHTLARYLDRFPTLHIDAEIAPITRNVLKVHVNIEPEFIWDDRYHGNLQFFWIWVEDSEKSEILHVEKFILAKRKLNHPHTLDFTIPLADPLPAQIFVRAISDSWVGAMTVQAVSFQHLIRPENDPIQTKLLKLQPLPISALKNSKIESIYAKKFQFFNPMQSMIFHCLYHMETNVFLGSPTGSGKTIAAELAIWAAFNKYPKSKVVYIAPMKALVRERVLDWRDRICKPMGRKLVELTGDNTPDSSSIRNADIIITTPEKFDGISRNWKTRKFVQQVSLVIMDEIHLLASDRGPILEMIVSRMNYVAGQTKQPVRLLGMSTAVSNTADMAGWLGVKEGIFNFPSSVRPVPLQMYIDGFPDNLGFCPLMKTMNKPAFMAIKSHSPEKPVLIFVASRRQTRLTALDLIHLCGNEDNPRRFLKMDENELDMVLSRVNDETLKLSLQFGIALHHAGLVDSDRTISHELFAHNKVQILIATSTLAWGVNLPAHLVVIKGTQFFDAKIEAYRDMDLTDILQMMGRAGRPGYDTSGTAMVYTKESKKQFYKHFLNVGFPVESSLHKVLDDHLGAEIASGTIKSKQDALEFLTWTFLFRRVHNNPSYYGLQDVSHEGTNQYFIDLVDKSIKDLQESGCLEVKAEENIVAPTPFLRITSYYYLSHKTIRNFLHKMKSHATFKDCLMWACEATEYDELPVRHNEDLVNIEISKEMRYPGEHMNLIMWDPHVKSFLLLQAYMSGFELPIADYVQDTLTVLDQFLRILQAAIDTAAELGLLSCVLSIIKVMQCIKQGYWFDDDPVTALPGLSLRSLKVTSLKDVGLMTSGQLRGFMRRLNVAQESEKEFIRVASSLPVVDIETKKLALEATLEITLTHRNEPLDQEYKMYTPKFHKKQKESWFIVLGSVNPKSDELFTLQRISPKHARGKSNSHKSTFGTKISIPEDMQDKLVKMYIINDAVDIEYIEEIVL</sequence>
<dbReference type="GO" id="GO:0004386">
    <property type="term" value="F:helicase activity"/>
    <property type="evidence" value="ECO:0007669"/>
    <property type="project" value="UniProtKB-KW"/>
</dbReference>
<dbReference type="FunFam" id="3.40.50.300:FF:000198">
    <property type="entry name" value="Activating signal cointegrator 1 complex subunit"/>
    <property type="match status" value="1"/>
</dbReference>
<accession>A0A1E3PN07</accession>
<dbReference type="SMART" id="SM00382">
    <property type="entry name" value="AAA"/>
    <property type="match status" value="2"/>
</dbReference>
<dbReference type="CDD" id="cd18795">
    <property type="entry name" value="SF2_C_Ski2"/>
    <property type="match status" value="2"/>
</dbReference>
<dbReference type="InterPro" id="IPR057842">
    <property type="entry name" value="WH_MER3"/>
</dbReference>
<dbReference type="Proteomes" id="UP000095009">
    <property type="component" value="Unassembled WGS sequence"/>
</dbReference>
<dbReference type="InterPro" id="IPR036388">
    <property type="entry name" value="WH-like_DNA-bd_sf"/>
</dbReference>
<feature type="domain" description="Helicase ATP-binding" evidence="7">
    <location>
        <begin position="290"/>
        <end position="482"/>
    </location>
</feature>
<dbReference type="InterPro" id="IPR014001">
    <property type="entry name" value="Helicase_ATP-bd"/>
</dbReference>
<dbReference type="OrthoDB" id="5575at2759"/>
<dbReference type="FunFam" id="1.10.10.10:FF:000024">
    <property type="entry name" value="U5 small nuclear ribonucleoprotein helicase"/>
    <property type="match status" value="1"/>
</dbReference>
<dbReference type="InterPro" id="IPR014756">
    <property type="entry name" value="Ig_E-set"/>
</dbReference>
<dbReference type="Pfam" id="PF00271">
    <property type="entry name" value="Helicase_C"/>
    <property type="match status" value="2"/>
</dbReference>
<dbReference type="Gene3D" id="3.40.50.300">
    <property type="entry name" value="P-loop containing nucleotide triphosphate hydrolases"/>
    <property type="match status" value="4"/>
</dbReference>
<dbReference type="STRING" id="857566.A0A1E3PN07"/>
<evidence type="ECO:0000256" key="1">
    <source>
        <dbReference type="ARBA" id="ARBA00010140"/>
    </source>
</evidence>
<dbReference type="Pfam" id="PF02889">
    <property type="entry name" value="Sec63"/>
    <property type="match status" value="2"/>
</dbReference>
<feature type="domain" description="Helicase C-terminal" evidence="8">
    <location>
        <begin position="1353"/>
        <end position="1564"/>
    </location>
</feature>
<dbReference type="InterPro" id="IPR004179">
    <property type="entry name" value="Sec63-dom"/>
</dbReference>
<dbReference type="InterPro" id="IPR035892">
    <property type="entry name" value="C2_domain_sf"/>
</dbReference>
<dbReference type="EMBL" id="KV454408">
    <property type="protein sequence ID" value="ODQ66574.1"/>
    <property type="molecule type" value="Genomic_DNA"/>
</dbReference>
<dbReference type="PANTHER" id="PTHR47961">
    <property type="entry name" value="DNA POLYMERASE THETA, PUTATIVE (AFU_ORTHOLOGUE AFUA_1G05260)-RELATED"/>
    <property type="match status" value="1"/>
</dbReference>
<dbReference type="Pfam" id="PF23445">
    <property type="entry name" value="WHD_SNRNP200"/>
    <property type="match status" value="2"/>
</dbReference>
<proteinExistence type="inferred from homology"/>
<dbReference type="Pfam" id="PF00270">
    <property type="entry name" value="DEAD"/>
    <property type="match status" value="2"/>
</dbReference>
<evidence type="ECO:0000256" key="5">
    <source>
        <dbReference type="ARBA" id="ARBA00022840"/>
    </source>
</evidence>
<feature type="compositionally biased region" description="Basic and acidic residues" evidence="6">
    <location>
        <begin position="180"/>
        <end position="195"/>
    </location>
</feature>
<dbReference type="InterPro" id="IPR003593">
    <property type="entry name" value="AAA+_ATPase"/>
</dbReference>
<keyword evidence="2" id="KW-0547">Nucleotide-binding</keyword>
<dbReference type="InterPro" id="IPR050474">
    <property type="entry name" value="Hel308_SKI2-like"/>
</dbReference>
<dbReference type="PIRSF" id="PIRSF039073">
    <property type="entry name" value="BRR2"/>
    <property type="match status" value="1"/>
</dbReference>
<dbReference type="SUPFAM" id="SSF158702">
    <property type="entry name" value="Sec63 N-terminal domain-like"/>
    <property type="match status" value="2"/>
</dbReference>
<dbReference type="SMART" id="SM00487">
    <property type="entry name" value="DEXDc"/>
    <property type="match status" value="2"/>
</dbReference>
<dbReference type="PANTHER" id="PTHR47961:SF13">
    <property type="entry name" value="ACTIVATING SIGNAL COINTEGRATOR 1 COMPLEX SUBUNIT 3"/>
    <property type="match status" value="1"/>
</dbReference>
<feature type="domain" description="Helicase C-terminal" evidence="8">
    <location>
        <begin position="518"/>
        <end position="716"/>
    </location>
</feature>
<evidence type="ECO:0000259" key="7">
    <source>
        <dbReference type="PROSITE" id="PS51192"/>
    </source>
</evidence>
<dbReference type="FunFam" id="1.10.3380.10:FF:000002">
    <property type="entry name" value="Activating signal cointegrator 1 complex subunit 3"/>
    <property type="match status" value="1"/>
</dbReference>
<dbReference type="GO" id="GO:0005524">
    <property type="term" value="F:ATP binding"/>
    <property type="evidence" value="ECO:0007669"/>
    <property type="project" value="UniProtKB-KW"/>
</dbReference>
<dbReference type="FunFam" id="3.40.50.300:FF:000231">
    <property type="entry name" value="Activating signal cointegrator 1 complex subunit 3"/>
    <property type="match status" value="1"/>
</dbReference>
<dbReference type="SMART" id="SM00490">
    <property type="entry name" value="HELICc"/>
    <property type="match status" value="2"/>
</dbReference>
<dbReference type="Gene3D" id="1.10.10.10">
    <property type="entry name" value="Winged helix-like DNA-binding domain superfamily/Winged helix DNA-binding domain"/>
    <property type="match status" value="2"/>
</dbReference>
<dbReference type="PROSITE" id="PS51194">
    <property type="entry name" value="HELICASE_CTER"/>
    <property type="match status" value="2"/>
</dbReference>
<comment type="similarity">
    <text evidence="1">Belongs to the helicase family. SKI2 subfamily.</text>
</comment>
<organism evidence="9 10">
    <name type="scientific">Nadsonia fulvescens var. elongata DSM 6958</name>
    <dbReference type="NCBI Taxonomy" id="857566"/>
    <lineage>
        <taxon>Eukaryota</taxon>
        <taxon>Fungi</taxon>
        <taxon>Dikarya</taxon>
        <taxon>Ascomycota</taxon>
        <taxon>Saccharomycotina</taxon>
        <taxon>Dipodascomycetes</taxon>
        <taxon>Dipodascales</taxon>
        <taxon>Dipodascales incertae sedis</taxon>
        <taxon>Nadsonia</taxon>
    </lineage>
</organism>
<evidence type="ECO:0000313" key="10">
    <source>
        <dbReference type="Proteomes" id="UP000095009"/>
    </source>
</evidence>